<keyword evidence="2" id="KW-1185">Reference proteome</keyword>
<evidence type="ECO:0000313" key="1">
    <source>
        <dbReference type="EMBL" id="BAT58401.1"/>
    </source>
</evidence>
<gene>
    <name evidence="1" type="ORF">GJW-30_1_00926</name>
</gene>
<proteinExistence type="predicted"/>
<dbReference type="EMBL" id="AP014946">
    <property type="protein sequence ID" value="BAT58401.1"/>
    <property type="molecule type" value="Genomic_DNA"/>
</dbReference>
<sequence>MVNRKRLVDGILARKEPTMASFVLPTPANVASNNDSARKSAPQQLNVFQRWYDKFVASQQRRAERNVARYLAETGLKFTDQTERDIEQRLLAPHRFHRN</sequence>
<dbReference type="Proteomes" id="UP000236884">
    <property type="component" value="Chromosome"/>
</dbReference>
<evidence type="ECO:0000313" key="2">
    <source>
        <dbReference type="Proteomes" id="UP000236884"/>
    </source>
</evidence>
<accession>A0A0S3PR08</accession>
<dbReference type="KEGG" id="vgo:GJW-30_1_00926"/>
<protein>
    <submittedName>
        <fullName evidence="1">Uncharacterized protein</fullName>
    </submittedName>
</protein>
<dbReference type="AlphaFoldDB" id="A0A0S3PR08"/>
<organism evidence="1 2">
    <name type="scientific">Variibacter gotjawalensis</name>
    <dbReference type="NCBI Taxonomy" id="1333996"/>
    <lineage>
        <taxon>Bacteria</taxon>
        <taxon>Pseudomonadati</taxon>
        <taxon>Pseudomonadota</taxon>
        <taxon>Alphaproteobacteria</taxon>
        <taxon>Hyphomicrobiales</taxon>
        <taxon>Nitrobacteraceae</taxon>
        <taxon>Variibacter</taxon>
    </lineage>
</organism>
<reference evidence="1 2" key="1">
    <citation type="submission" date="2015-08" db="EMBL/GenBank/DDBJ databases">
        <title>Investigation of the bacterial diversity of lava forest soil.</title>
        <authorList>
            <person name="Lee J.S."/>
        </authorList>
    </citation>
    <scope>NUCLEOTIDE SEQUENCE [LARGE SCALE GENOMIC DNA]</scope>
    <source>
        <strain evidence="1 2">GJW-30</strain>
    </source>
</reference>
<name>A0A0S3PR08_9BRAD</name>